<gene>
    <name evidence="6" type="ORF">H1P_60054</name>
</gene>
<feature type="repeat" description="ANK" evidence="3">
    <location>
        <begin position="379"/>
        <end position="411"/>
    </location>
</feature>
<dbReference type="PANTHER" id="PTHR24189:SF50">
    <property type="entry name" value="ANKYRIN REPEAT AND SOCS BOX PROTEIN 2"/>
    <property type="match status" value="1"/>
</dbReference>
<feature type="repeat" description="ANK" evidence="3">
    <location>
        <begin position="552"/>
        <end position="584"/>
    </location>
</feature>
<dbReference type="SUPFAM" id="SSF56112">
    <property type="entry name" value="Protein kinase-like (PK-like)"/>
    <property type="match status" value="1"/>
</dbReference>
<feature type="transmembrane region" description="Helical" evidence="4">
    <location>
        <begin position="276"/>
        <end position="299"/>
    </location>
</feature>
<feature type="repeat" description="ANK" evidence="3">
    <location>
        <begin position="478"/>
        <end position="514"/>
    </location>
</feature>
<keyword evidence="1" id="KW-0677">Repeat</keyword>
<feature type="repeat" description="ANK" evidence="3">
    <location>
        <begin position="445"/>
        <end position="477"/>
    </location>
</feature>
<keyword evidence="4" id="KW-1133">Transmembrane helix</keyword>
<sequence length="616" mass="69751">MNAYQPGDIVKDRYRITNILGKGGVAITYQAINLETNSHVAIKVISLKQLDNWKQIELFQREAEVLAKLEHPAIPKYIDYFDIETETDKAFYIVQQQAPGKSLFELVESGWRTTEAEVKKIAQQILAILTYLHSLDPPVIHRDIKPNNLIRSDDGTIYLVDFGAVQNTYYNTLMQGSTVVGTYGYMAPEQFRGKAVPATDLYSLGATILYLLTHRSPAELPQDTLKLDFRSSVNISDSFADWLDKILEPDLDERFADAEVALAELLASKKVKQRKLITGVGIGVLCLSLIWGVSSYKWFFLSRLGFYPANLCSSEVAQNFFQQKGNINYLSNKNKLKLLVCIIRTKNTGNLKRMIANMTDISKIINNEKIRDKLQYARDGNMLLHDAVWNNNYEIVQLLINLGIDLDVKGRDGKTPLFSAIERNYVDMTELLITHGADTNLKNNYGDTPLFNAINRKNIEIVELLLIHGADVNAKDNNGQTPLLNITKTRNIKNRKEIVQLLLDRDANVNATTKHGETPLLNITKTRNIKNRKEIVQLLLDRDANVNAQDKYGNSPLLNAVYRKDKDVVEILVNRGADVNHKSKFNDTPLCLLYLKKPINKDIEKKLIDNGAECKK</sequence>
<evidence type="ECO:0000313" key="7">
    <source>
        <dbReference type="Proteomes" id="UP000320055"/>
    </source>
</evidence>
<dbReference type="InterPro" id="IPR050745">
    <property type="entry name" value="Multifunctional_regulatory"/>
</dbReference>
<dbReference type="GO" id="GO:0005524">
    <property type="term" value="F:ATP binding"/>
    <property type="evidence" value="ECO:0007669"/>
    <property type="project" value="InterPro"/>
</dbReference>
<proteinExistence type="predicted"/>
<dbReference type="PROSITE" id="PS50297">
    <property type="entry name" value="ANK_REP_REGION"/>
    <property type="match status" value="5"/>
</dbReference>
<reference evidence="6 7" key="1">
    <citation type="submission" date="2019-01" db="EMBL/GenBank/DDBJ databases">
        <authorList>
            <person name="Brito A."/>
        </authorList>
    </citation>
    <scope>NUCLEOTIDE SEQUENCE [LARGE SCALE GENOMIC DNA]</scope>
    <source>
        <strain evidence="6">1</strain>
    </source>
</reference>
<dbReference type="GO" id="GO:0004672">
    <property type="term" value="F:protein kinase activity"/>
    <property type="evidence" value="ECO:0007669"/>
    <property type="project" value="InterPro"/>
</dbReference>
<dbReference type="Proteomes" id="UP000320055">
    <property type="component" value="Unassembled WGS sequence"/>
</dbReference>
<dbReference type="InterPro" id="IPR036770">
    <property type="entry name" value="Ankyrin_rpt-contain_sf"/>
</dbReference>
<dbReference type="PRINTS" id="PR01415">
    <property type="entry name" value="ANKYRIN"/>
</dbReference>
<evidence type="ECO:0000256" key="1">
    <source>
        <dbReference type="ARBA" id="ARBA00022737"/>
    </source>
</evidence>
<dbReference type="RefSeq" id="WP_144863417.1">
    <property type="nucleotide sequence ID" value="NZ_LR213770.1"/>
</dbReference>
<protein>
    <submittedName>
        <fullName evidence="6">Ankyrin repeat protein,protein kinase family protein</fullName>
    </submittedName>
</protein>
<evidence type="ECO:0000313" key="6">
    <source>
        <dbReference type="EMBL" id="VEP17398.1"/>
    </source>
</evidence>
<feature type="repeat" description="ANK" evidence="3">
    <location>
        <begin position="412"/>
        <end position="444"/>
    </location>
</feature>
<dbReference type="Gene3D" id="1.10.510.10">
    <property type="entry name" value="Transferase(Phosphotransferase) domain 1"/>
    <property type="match status" value="1"/>
</dbReference>
<keyword evidence="6" id="KW-0418">Kinase</keyword>
<dbReference type="PANTHER" id="PTHR24189">
    <property type="entry name" value="MYOTROPHIN"/>
    <property type="match status" value="1"/>
</dbReference>
<keyword evidence="2 3" id="KW-0040">ANK repeat</keyword>
<dbReference type="AlphaFoldDB" id="A0A563W138"/>
<dbReference type="Gene3D" id="1.25.40.20">
    <property type="entry name" value="Ankyrin repeat-containing domain"/>
    <property type="match status" value="2"/>
</dbReference>
<keyword evidence="7" id="KW-1185">Reference proteome</keyword>
<accession>A0A563W138</accession>
<dbReference type="Pfam" id="PF00069">
    <property type="entry name" value="Pkinase"/>
    <property type="match status" value="1"/>
</dbReference>
<name>A0A563W138_9CYAN</name>
<dbReference type="InterPro" id="IPR000719">
    <property type="entry name" value="Prot_kinase_dom"/>
</dbReference>
<keyword evidence="4" id="KW-0472">Membrane</keyword>
<keyword evidence="6" id="KW-0808">Transferase</keyword>
<dbReference type="PROSITE" id="PS50088">
    <property type="entry name" value="ANK_REPEAT"/>
    <property type="match status" value="6"/>
</dbReference>
<dbReference type="InterPro" id="IPR002110">
    <property type="entry name" value="Ankyrin_rpt"/>
</dbReference>
<dbReference type="InterPro" id="IPR011009">
    <property type="entry name" value="Kinase-like_dom_sf"/>
</dbReference>
<feature type="domain" description="Protein kinase" evidence="5">
    <location>
        <begin position="14"/>
        <end position="266"/>
    </location>
</feature>
<feature type="repeat" description="ANK" evidence="3">
    <location>
        <begin position="515"/>
        <end position="551"/>
    </location>
</feature>
<dbReference type="EMBL" id="CAACVJ010000556">
    <property type="protein sequence ID" value="VEP17398.1"/>
    <property type="molecule type" value="Genomic_DNA"/>
</dbReference>
<dbReference type="CDD" id="cd14014">
    <property type="entry name" value="STKc_PknB_like"/>
    <property type="match status" value="1"/>
</dbReference>
<keyword evidence="4" id="KW-0812">Transmembrane</keyword>
<evidence type="ECO:0000256" key="3">
    <source>
        <dbReference type="PROSITE-ProRule" id="PRU00023"/>
    </source>
</evidence>
<evidence type="ECO:0000256" key="2">
    <source>
        <dbReference type="ARBA" id="ARBA00023043"/>
    </source>
</evidence>
<evidence type="ECO:0000256" key="4">
    <source>
        <dbReference type="SAM" id="Phobius"/>
    </source>
</evidence>
<organism evidence="6 7">
    <name type="scientific">Hyella patelloides LEGE 07179</name>
    <dbReference type="NCBI Taxonomy" id="945734"/>
    <lineage>
        <taxon>Bacteria</taxon>
        <taxon>Bacillati</taxon>
        <taxon>Cyanobacteriota</taxon>
        <taxon>Cyanophyceae</taxon>
        <taxon>Pleurocapsales</taxon>
        <taxon>Hyellaceae</taxon>
        <taxon>Hyella</taxon>
    </lineage>
</organism>
<dbReference type="Pfam" id="PF12796">
    <property type="entry name" value="Ank_2"/>
    <property type="match status" value="2"/>
</dbReference>
<dbReference type="SUPFAM" id="SSF48403">
    <property type="entry name" value="Ankyrin repeat"/>
    <property type="match status" value="1"/>
</dbReference>
<evidence type="ECO:0000259" key="5">
    <source>
        <dbReference type="PROSITE" id="PS50011"/>
    </source>
</evidence>
<dbReference type="SMART" id="SM00220">
    <property type="entry name" value="S_TKc"/>
    <property type="match status" value="1"/>
</dbReference>
<dbReference type="OrthoDB" id="5518868at2"/>
<dbReference type="SMART" id="SM00248">
    <property type="entry name" value="ANK"/>
    <property type="match status" value="7"/>
</dbReference>
<dbReference type="PROSITE" id="PS50011">
    <property type="entry name" value="PROTEIN_KINASE_DOM"/>
    <property type="match status" value="1"/>
</dbReference>